<name>A0ABU8B9B0_9BRAD</name>
<comment type="caution">
    <text evidence="2">The sequence shown here is derived from an EMBL/GenBank/DDBJ whole genome shotgun (WGS) entry which is preliminary data.</text>
</comment>
<evidence type="ECO:0000313" key="3">
    <source>
        <dbReference type="Proteomes" id="UP001364224"/>
    </source>
</evidence>
<evidence type="ECO:0000313" key="2">
    <source>
        <dbReference type="EMBL" id="MEH2555133.1"/>
    </source>
</evidence>
<proteinExistence type="predicted"/>
<gene>
    <name evidence="2" type="ORF">V1286_002662</name>
</gene>
<keyword evidence="1" id="KW-0732">Signal</keyword>
<protein>
    <submittedName>
        <fullName evidence="2">Uncharacterized protein</fullName>
    </submittedName>
</protein>
<dbReference type="EMBL" id="JAZHRV010000001">
    <property type="protein sequence ID" value="MEH2555133.1"/>
    <property type="molecule type" value="Genomic_DNA"/>
</dbReference>
<reference evidence="2 3" key="1">
    <citation type="submission" date="2024-02" db="EMBL/GenBank/DDBJ databases">
        <title>Adaptive strategies in a cosmopolitan and abundant soil bacterium.</title>
        <authorList>
            <person name="Carini P."/>
        </authorList>
    </citation>
    <scope>NUCLEOTIDE SEQUENCE [LARGE SCALE GENOMIC DNA]</scope>
    <source>
        <strain evidence="2 3">AZCC 1608</strain>
    </source>
</reference>
<sequence length="137" mass="14252">MLRKVLGAAAIAATAYAFVPAAHARHIHHTAHVGVGCSGDHFAKAEGEVEAMADGPAKFMAEREIAQAQDAMLSGKMSGCAMHLGRALRAESVAQTPYPGTMAPAPLASTAARAPAETTQEALPQPHWNWAPLQGAY</sequence>
<accession>A0ABU8B9B0</accession>
<evidence type="ECO:0000256" key="1">
    <source>
        <dbReference type="SAM" id="SignalP"/>
    </source>
</evidence>
<feature type="signal peptide" evidence="1">
    <location>
        <begin position="1"/>
        <end position="24"/>
    </location>
</feature>
<dbReference type="Proteomes" id="UP001364224">
    <property type="component" value="Unassembled WGS sequence"/>
</dbReference>
<organism evidence="2 3">
    <name type="scientific">Bradyrhizobium algeriense</name>
    <dbReference type="NCBI Taxonomy" id="634784"/>
    <lineage>
        <taxon>Bacteria</taxon>
        <taxon>Pseudomonadati</taxon>
        <taxon>Pseudomonadota</taxon>
        <taxon>Alphaproteobacteria</taxon>
        <taxon>Hyphomicrobiales</taxon>
        <taxon>Nitrobacteraceae</taxon>
        <taxon>Bradyrhizobium</taxon>
    </lineage>
</organism>
<feature type="chain" id="PRO_5045293983" evidence="1">
    <location>
        <begin position="25"/>
        <end position="137"/>
    </location>
</feature>
<dbReference type="RefSeq" id="WP_334480115.1">
    <property type="nucleotide sequence ID" value="NZ_JAZHRV010000001.1"/>
</dbReference>
<keyword evidence="3" id="KW-1185">Reference proteome</keyword>